<dbReference type="eggNOG" id="COG1484">
    <property type="taxonomic scope" value="Bacteria"/>
</dbReference>
<keyword evidence="2" id="KW-1185">Reference proteome</keyword>
<dbReference type="PANTHER" id="PTHR30050:SF8">
    <property type="entry name" value="PRIMOSOMAL PROTEIN DNAI"/>
    <property type="match status" value="1"/>
</dbReference>
<evidence type="ECO:0000313" key="1">
    <source>
        <dbReference type="EMBL" id="EFF41413.1"/>
    </source>
</evidence>
<dbReference type="EMBL" id="ADNC01000022">
    <property type="protein sequence ID" value="EFF41413.1"/>
    <property type="molecule type" value="Genomic_DNA"/>
</dbReference>
<accession>D4XW50</accession>
<organism evidence="1 2">
    <name type="scientific">Mycoplasmopsis alligatoris A21JP2</name>
    <dbReference type="NCBI Taxonomy" id="747682"/>
    <lineage>
        <taxon>Bacteria</taxon>
        <taxon>Bacillati</taxon>
        <taxon>Mycoplasmatota</taxon>
        <taxon>Mycoplasmoidales</taxon>
        <taxon>Metamycoplasmataceae</taxon>
        <taxon>Mycoplasmopsis</taxon>
    </lineage>
</organism>
<dbReference type="Gene3D" id="3.40.50.300">
    <property type="entry name" value="P-loop containing nucleotide triphosphate hydrolases"/>
    <property type="match status" value="1"/>
</dbReference>
<dbReference type="RefSeq" id="WP_005683628.1">
    <property type="nucleotide sequence ID" value="NZ_ADNC01000022.1"/>
</dbReference>
<reference evidence="1 2" key="1">
    <citation type="submission" date="2010-03" db="EMBL/GenBank/DDBJ databases">
        <authorList>
            <person name="Glass J.I."/>
            <person name="Benders G.A."/>
            <person name="Durkin A.S."/>
            <person name="Farmerie W.G."/>
            <person name="Hlavinka K."/>
            <person name="Hostetler J."/>
            <person name="Jackson J."/>
            <person name="May M.A."/>
            <person name="Miller R.H."/>
            <person name="Paralanov V."/>
            <person name="Radune D."/>
            <person name="Szczypinski B."/>
            <person name="Brown D.R."/>
        </authorList>
    </citation>
    <scope>NUCLEOTIDE SEQUENCE [LARGE SCALE GENOMIC DNA]</scope>
    <source>
        <strain evidence="1 2">A21JP2</strain>
    </source>
</reference>
<dbReference type="OrthoDB" id="395290at2"/>
<protein>
    <submittedName>
        <fullName evidence="1">Uncharacterized protein</fullName>
    </submittedName>
</protein>
<evidence type="ECO:0000313" key="2">
    <source>
        <dbReference type="Proteomes" id="UP000004757"/>
    </source>
</evidence>
<dbReference type="GO" id="GO:0006260">
    <property type="term" value="P:DNA replication"/>
    <property type="evidence" value="ECO:0007669"/>
    <property type="project" value="TreeGrafter"/>
</dbReference>
<dbReference type="AlphaFoldDB" id="D4XW50"/>
<proteinExistence type="predicted"/>
<dbReference type="SUPFAM" id="SSF52540">
    <property type="entry name" value="P-loop containing nucleoside triphosphate hydrolases"/>
    <property type="match status" value="1"/>
</dbReference>
<dbReference type="InterPro" id="IPR027417">
    <property type="entry name" value="P-loop_NTPase"/>
</dbReference>
<dbReference type="Proteomes" id="UP000004757">
    <property type="component" value="Unassembled WGS sequence"/>
</dbReference>
<sequence length="299" mass="35642">MINKNLNKFITFNEELPFEDHVKETILKMRSVQKFSYLLNKSNITDQEIADNFFKFFESYKSIHLFRNQAQILVFARNEQTKKIEFNFIYNDNEIGLQEKIKSQLWLKDLWKLDMKADIDFIHNTAQKKTIFNYINDVFLSYLQNYKNIPTIKSIYISGSAYSGKSYILNSLAKKAAINGFSVVLLETPHLFNTMIKTFKENNNYSQIVEEKLKNVDILFLDRLGDESRSEWFITNFLISILDYRLKNKKLTFFASEYPLKQLEKKYRKMYINEPNKINRFFKAIEILIYRDVSIGESK</sequence>
<gene>
    <name evidence="1" type="ORF">MALL_0727</name>
</gene>
<dbReference type="PANTHER" id="PTHR30050">
    <property type="entry name" value="CHROMOSOMAL REPLICATION INITIATOR PROTEIN DNAA"/>
    <property type="match status" value="1"/>
</dbReference>
<name>D4XW50_9BACT</name>
<comment type="caution">
    <text evidence="1">The sequence shown here is derived from an EMBL/GenBank/DDBJ whole genome shotgun (WGS) entry which is preliminary data.</text>
</comment>
<dbReference type="STRING" id="747682.MALL_0727"/>